<dbReference type="AlphaFoldDB" id="A0ABD3EZK5"/>
<feature type="region of interest" description="Disordered" evidence="1">
    <location>
        <begin position="83"/>
        <end position="132"/>
    </location>
</feature>
<evidence type="ECO:0000313" key="2">
    <source>
        <dbReference type="EMBL" id="KAL3658495.1"/>
    </source>
</evidence>
<keyword evidence="3" id="KW-1185">Reference proteome</keyword>
<gene>
    <name evidence="2" type="ORF">V7S43_016627</name>
</gene>
<feature type="compositionally biased region" description="Low complexity" evidence="1">
    <location>
        <begin position="114"/>
        <end position="132"/>
    </location>
</feature>
<dbReference type="Proteomes" id="UP001632037">
    <property type="component" value="Unassembled WGS sequence"/>
</dbReference>
<reference evidence="2 3" key="1">
    <citation type="submission" date="2024-09" db="EMBL/GenBank/DDBJ databases">
        <title>Genome sequencing and assembly of Phytophthora oleae, isolate VK10A, causative agent of rot of olive drupes.</title>
        <authorList>
            <person name="Conti Taguali S."/>
            <person name="Riolo M."/>
            <person name="La Spada F."/>
            <person name="Cacciola S.O."/>
            <person name="Dionisio G."/>
        </authorList>
    </citation>
    <scope>NUCLEOTIDE SEQUENCE [LARGE SCALE GENOMIC DNA]</scope>
    <source>
        <strain evidence="2 3">VK10A</strain>
    </source>
</reference>
<dbReference type="EMBL" id="JBIMZQ010000054">
    <property type="protein sequence ID" value="KAL3658495.1"/>
    <property type="molecule type" value="Genomic_DNA"/>
</dbReference>
<accession>A0ABD3EZK5</accession>
<comment type="caution">
    <text evidence="2">The sequence shown here is derived from an EMBL/GenBank/DDBJ whole genome shotgun (WGS) entry which is preliminary data.</text>
</comment>
<sequence>MIQHRGLEGLNPSTIHLGENGEIVDLKILRDLLFEHSLVSFGDRGQLTRNLQTHMTYIEDVHMYAKGVGHEFSYDMGVNERHLTSSTSRRLSPQQLVDQEAKSVRSRRLKSEASGSTVSLSNTMSSSGSSEY</sequence>
<evidence type="ECO:0000313" key="3">
    <source>
        <dbReference type="Proteomes" id="UP001632037"/>
    </source>
</evidence>
<evidence type="ECO:0000256" key="1">
    <source>
        <dbReference type="SAM" id="MobiDB-lite"/>
    </source>
</evidence>
<protein>
    <submittedName>
        <fullName evidence="2">Uncharacterized protein</fullName>
    </submittedName>
</protein>
<proteinExistence type="predicted"/>
<organism evidence="2 3">
    <name type="scientific">Phytophthora oleae</name>
    <dbReference type="NCBI Taxonomy" id="2107226"/>
    <lineage>
        <taxon>Eukaryota</taxon>
        <taxon>Sar</taxon>
        <taxon>Stramenopiles</taxon>
        <taxon>Oomycota</taxon>
        <taxon>Peronosporomycetes</taxon>
        <taxon>Peronosporales</taxon>
        <taxon>Peronosporaceae</taxon>
        <taxon>Phytophthora</taxon>
    </lineage>
</organism>
<name>A0ABD3EZK5_9STRA</name>